<proteinExistence type="predicted"/>
<gene>
    <name evidence="1" type="ORF">O6P43_026178</name>
</gene>
<dbReference type="EMBL" id="JARAOO010000010">
    <property type="protein sequence ID" value="KAJ7954618.1"/>
    <property type="molecule type" value="Genomic_DNA"/>
</dbReference>
<evidence type="ECO:0000313" key="1">
    <source>
        <dbReference type="EMBL" id="KAJ7954618.1"/>
    </source>
</evidence>
<dbReference type="Proteomes" id="UP001163823">
    <property type="component" value="Chromosome 10"/>
</dbReference>
<dbReference type="KEGG" id="qsa:O6P43_026178"/>
<accession>A0AAD7LAN8</accession>
<sequence>MRPSPLILSSCFCRGDLLLQSRILGFSLAAHLACVQLPSPVGLAVLAVYSSSNYSCHSSRWLPPSIATRSTQLTLLSIMISANITNEHLTC</sequence>
<evidence type="ECO:0000313" key="2">
    <source>
        <dbReference type="Proteomes" id="UP001163823"/>
    </source>
</evidence>
<comment type="caution">
    <text evidence="1">The sequence shown here is derived from an EMBL/GenBank/DDBJ whole genome shotgun (WGS) entry which is preliminary data.</text>
</comment>
<dbReference type="AlphaFoldDB" id="A0AAD7LAN8"/>
<reference evidence="1" key="1">
    <citation type="journal article" date="2023" name="Science">
        <title>Elucidation of the pathway for biosynthesis of saponin adjuvants from the soapbark tree.</title>
        <authorList>
            <person name="Reed J."/>
            <person name="Orme A."/>
            <person name="El-Demerdash A."/>
            <person name="Owen C."/>
            <person name="Martin L.B.B."/>
            <person name="Misra R.C."/>
            <person name="Kikuchi S."/>
            <person name="Rejzek M."/>
            <person name="Martin A.C."/>
            <person name="Harkess A."/>
            <person name="Leebens-Mack J."/>
            <person name="Louveau T."/>
            <person name="Stephenson M.J."/>
            <person name="Osbourn A."/>
        </authorList>
    </citation>
    <scope>NUCLEOTIDE SEQUENCE</scope>
    <source>
        <strain evidence="1">S10</strain>
    </source>
</reference>
<keyword evidence="2" id="KW-1185">Reference proteome</keyword>
<organism evidence="1 2">
    <name type="scientific">Quillaja saponaria</name>
    <name type="common">Soap bark tree</name>
    <dbReference type="NCBI Taxonomy" id="32244"/>
    <lineage>
        <taxon>Eukaryota</taxon>
        <taxon>Viridiplantae</taxon>
        <taxon>Streptophyta</taxon>
        <taxon>Embryophyta</taxon>
        <taxon>Tracheophyta</taxon>
        <taxon>Spermatophyta</taxon>
        <taxon>Magnoliopsida</taxon>
        <taxon>eudicotyledons</taxon>
        <taxon>Gunneridae</taxon>
        <taxon>Pentapetalae</taxon>
        <taxon>rosids</taxon>
        <taxon>fabids</taxon>
        <taxon>Fabales</taxon>
        <taxon>Quillajaceae</taxon>
        <taxon>Quillaja</taxon>
    </lineage>
</organism>
<protein>
    <submittedName>
        <fullName evidence="1">Uncharacterized protein</fullName>
    </submittedName>
</protein>
<name>A0AAD7LAN8_QUISA</name>